<evidence type="ECO:0000256" key="1">
    <source>
        <dbReference type="SAM" id="Coils"/>
    </source>
</evidence>
<comment type="caution">
    <text evidence="3">The sequence shown here is derived from an EMBL/GenBank/DDBJ whole genome shotgun (WGS) entry which is preliminary data.</text>
</comment>
<feature type="compositionally biased region" description="Acidic residues" evidence="2">
    <location>
        <begin position="188"/>
        <end position="204"/>
    </location>
</feature>
<feature type="compositionally biased region" description="Pro residues" evidence="2">
    <location>
        <begin position="246"/>
        <end position="255"/>
    </location>
</feature>
<accession>A0A9P7VN50</accession>
<evidence type="ECO:0000256" key="2">
    <source>
        <dbReference type="SAM" id="MobiDB-lite"/>
    </source>
</evidence>
<dbReference type="OrthoDB" id="2800708at2759"/>
<gene>
    <name evidence="3" type="ORF">BT62DRAFT_328489</name>
</gene>
<feature type="coiled-coil region" evidence="1">
    <location>
        <begin position="63"/>
        <end position="90"/>
    </location>
</feature>
<feature type="region of interest" description="Disordered" evidence="2">
    <location>
        <begin position="237"/>
        <end position="256"/>
    </location>
</feature>
<evidence type="ECO:0000313" key="4">
    <source>
        <dbReference type="Proteomes" id="UP000812287"/>
    </source>
</evidence>
<organism evidence="3 4">
    <name type="scientific">Guyanagaster necrorhizus</name>
    <dbReference type="NCBI Taxonomy" id="856835"/>
    <lineage>
        <taxon>Eukaryota</taxon>
        <taxon>Fungi</taxon>
        <taxon>Dikarya</taxon>
        <taxon>Basidiomycota</taxon>
        <taxon>Agaricomycotina</taxon>
        <taxon>Agaricomycetes</taxon>
        <taxon>Agaricomycetidae</taxon>
        <taxon>Agaricales</taxon>
        <taxon>Marasmiineae</taxon>
        <taxon>Physalacriaceae</taxon>
        <taxon>Guyanagaster</taxon>
    </lineage>
</organism>
<dbReference type="RefSeq" id="XP_043036885.1">
    <property type="nucleotide sequence ID" value="XM_043180516.1"/>
</dbReference>
<reference evidence="3" key="1">
    <citation type="submission" date="2020-11" db="EMBL/GenBank/DDBJ databases">
        <title>Adaptations for nitrogen fixation in a non-lichenized fungal sporocarp promotes dispersal by wood-feeding termites.</title>
        <authorList>
            <consortium name="DOE Joint Genome Institute"/>
            <person name="Koch R.A."/>
            <person name="Yoon G."/>
            <person name="Arayal U."/>
            <person name="Lail K."/>
            <person name="Amirebrahimi M."/>
            <person name="Labutti K."/>
            <person name="Lipzen A."/>
            <person name="Riley R."/>
            <person name="Barry K."/>
            <person name="Henrissat B."/>
            <person name="Grigoriev I.V."/>
            <person name="Herr J.R."/>
            <person name="Aime M.C."/>
        </authorList>
    </citation>
    <scope>NUCLEOTIDE SEQUENCE</scope>
    <source>
        <strain evidence="3">MCA 3950</strain>
    </source>
</reference>
<name>A0A9P7VN50_9AGAR</name>
<evidence type="ECO:0000313" key="3">
    <source>
        <dbReference type="EMBL" id="KAG7443385.1"/>
    </source>
</evidence>
<dbReference type="EMBL" id="MU250545">
    <property type="protein sequence ID" value="KAG7443385.1"/>
    <property type="molecule type" value="Genomic_DNA"/>
</dbReference>
<sequence length="308" mass="34609">MGPPRSITSSSEKDRQLRRLINRHSIQTSLIHDRLRATQQTLDTHAAELAAERRTSEMLRRKLTVCEERARAAEGERDDMREAVEELVRRVERSGDLTGSAWRCGRLRATTFLDPSEALAPIPAPRAPTTTTRYAASVIASLTAERDTERRAHERTATVAKNTIAVLEAQLALREAELESCLGHVPSLEEEEEEEGEEEEEEEPGGMSDGEALRVLELSALRRRRIEMETRDLSAKLESLRSRAAPSPPPPPAPPDLDLNLQSPIDALNAQIQQFAALIDSFRAERQRLREMIELVRVPHLPTNINFL</sequence>
<dbReference type="AlphaFoldDB" id="A0A9P7VN50"/>
<dbReference type="Proteomes" id="UP000812287">
    <property type="component" value="Unassembled WGS sequence"/>
</dbReference>
<proteinExistence type="predicted"/>
<keyword evidence="4" id="KW-1185">Reference proteome</keyword>
<feature type="region of interest" description="Disordered" evidence="2">
    <location>
        <begin position="184"/>
        <end position="212"/>
    </location>
</feature>
<protein>
    <submittedName>
        <fullName evidence="3">Uncharacterized protein</fullName>
    </submittedName>
</protein>
<keyword evidence="1" id="KW-0175">Coiled coil</keyword>
<dbReference type="GeneID" id="66102812"/>